<dbReference type="Gene3D" id="1.20.1280.50">
    <property type="match status" value="1"/>
</dbReference>
<dbReference type="SUPFAM" id="SSF52047">
    <property type="entry name" value="RNI-like"/>
    <property type="match status" value="1"/>
</dbReference>
<evidence type="ECO:0000259" key="1">
    <source>
        <dbReference type="Pfam" id="PF12937"/>
    </source>
</evidence>
<dbReference type="SUPFAM" id="SSF81383">
    <property type="entry name" value="F-box domain"/>
    <property type="match status" value="1"/>
</dbReference>
<evidence type="ECO:0000313" key="2">
    <source>
        <dbReference type="EMBL" id="WOL10047.1"/>
    </source>
</evidence>
<dbReference type="AlphaFoldDB" id="A0AAQ3KJW2"/>
<dbReference type="EMBL" id="CP136895">
    <property type="protein sequence ID" value="WOL10047.1"/>
    <property type="molecule type" value="Genomic_DNA"/>
</dbReference>
<dbReference type="PANTHER" id="PTHR38926:SF5">
    <property type="entry name" value="F-BOX AND LEUCINE-RICH REPEAT PROTEIN 6"/>
    <property type="match status" value="1"/>
</dbReference>
<keyword evidence="3" id="KW-1185">Reference proteome</keyword>
<sequence length="285" mass="32170">MEEERARRWEDMPADCLVAIFQRLALDDLTVGVPFVCKSWARAAREPGCWKVVDFRSLDLMPWSEFPRRFVARHSSLHDFSFSALLRFVLGRARGSSSSVAELVFPLASAVSIDDLDYAAAKCPGLRRLALPDHLMLEDERRVPELVGRWKDLEELEMESKPSSFSEIVAGIGRGCRRFARLRVTGLITGEDARAVAEWLPELKCLELSKSYLTKEELEVILRGCRKLERVVVRNCLGFAADEEVLKMGAGVKSFEHEGSKLLDDYGYETDEPDKVQTGVFALVI</sequence>
<dbReference type="InterPro" id="IPR032675">
    <property type="entry name" value="LRR_dom_sf"/>
</dbReference>
<feature type="domain" description="F-box" evidence="1">
    <location>
        <begin position="9"/>
        <end position="55"/>
    </location>
</feature>
<dbReference type="Proteomes" id="UP001327560">
    <property type="component" value="Chromosome 6"/>
</dbReference>
<dbReference type="InterPro" id="IPR036047">
    <property type="entry name" value="F-box-like_dom_sf"/>
</dbReference>
<dbReference type="Gene3D" id="3.80.10.10">
    <property type="entry name" value="Ribonuclease Inhibitor"/>
    <property type="match status" value="1"/>
</dbReference>
<evidence type="ECO:0000313" key="3">
    <source>
        <dbReference type="Proteomes" id="UP001327560"/>
    </source>
</evidence>
<dbReference type="InterPro" id="IPR001810">
    <property type="entry name" value="F-box_dom"/>
</dbReference>
<proteinExistence type="predicted"/>
<protein>
    <submittedName>
        <fullName evidence="2">F-box/LRR-repeat protein</fullName>
    </submittedName>
</protein>
<accession>A0AAQ3KJW2</accession>
<name>A0AAQ3KJW2_9LILI</name>
<organism evidence="2 3">
    <name type="scientific">Canna indica</name>
    <name type="common">Indian-shot</name>
    <dbReference type="NCBI Taxonomy" id="4628"/>
    <lineage>
        <taxon>Eukaryota</taxon>
        <taxon>Viridiplantae</taxon>
        <taxon>Streptophyta</taxon>
        <taxon>Embryophyta</taxon>
        <taxon>Tracheophyta</taxon>
        <taxon>Spermatophyta</taxon>
        <taxon>Magnoliopsida</taxon>
        <taxon>Liliopsida</taxon>
        <taxon>Zingiberales</taxon>
        <taxon>Cannaceae</taxon>
        <taxon>Canna</taxon>
    </lineage>
</organism>
<reference evidence="2 3" key="1">
    <citation type="submission" date="2023-10" db="EMBL/GenBank/DDBJ databases">
        <title>Chromosome-scale genome assembly provides insights into flower coloration mechanisms of Canna indica.</title>
        <authorList>
            <person name="Li C."/>
        </authorList>
    </citation>
    <scope>NUCLEOTIDE SEQUENCE [LARGE SCALE GENOMIC DNA]</scope>
    <source>
        <tissue evidence="2">Flower</tissue>
    </source>
</reference>
<dbReference type="Pfam" id="PF12937">
    <property type="entry name" value="F-box-like"/>
    <property type="match status" value="1"/>
</dbReference>
<dbReference type="PANTHER" id="PTHR38926">
    <property type="entry name" value="F-BOX DOMAIN CONTAINING PROTEIN, EXPRESSED"/>
    <property type="match status" value="1"/>
</dbReference>
<gene>
    <name evidence="2" type="ORF">Cni_G18801</name>
</gene>